<dbReference type="EMBL" id="CAJVPQ010008969">
    <property type="protein sequence ID" value="CAG8711568.1"/>
    <property type="molecule type" value="Genomic_DNA"/>
</dbReference>
<keyword evidence="2" id="KW-1185">Reference proteome</keyword>
<evidence type="ECO:0000313" key="2">
    <source>
        <dbReference type="Proteomes" id="UP000789570"/>
    </source>
</evidence>
<gene>
    <name evidence="1" type="ORF">FCALED_LOCUS13942</name>
</gene>
<organism evidence="1 2">
    <name type="scientific">Funneliformis caledonium</name>
    <dbReference type="NCBI Taxonomy" id="1117310"/>
    <lineage>
        <taxon>Eukaryota</taxon>
        <taxon>Fungi</taxon>
        <taxon>Fungi incertae sedis</taxon>
        <taxon>Mucoromycota</taxon>
        <taxon>Glomeromycotina</taxon>
        <taxon>Glomeromycetes</taxon>
        <taxon>Glomerales</taxon>
        <taxon>Glomeraceae</taxon>
        <taxon>Funneliformis</taxon>
    </lineage>
</organism>
<sequence length="67" mass="7371">MVVGLADMEMVVGLVSIEMMVGLADMKMVVDLVDIKMVVGSSAIRDVNLLLENKLIFLIQVFFNVGR</sequence>
<name>A0A9N9HYI7_9GLOM</name>
<accession>A0A9N9HYI7</accession>
<proteinExistence type="predicted"/>
<reference evidence="1" key="1">
    <citation type="submission" date="2021-06" db="EMBL/GenBank/DDBJ databases">
        <authorList>
            <person name="Kallberg Y."/>
            <person name="Tangrot J."/>
            <person name="Rosling A."/>
        </authorList>
    </citation>
    <scope>NUCLEOTIDE SEQUENCE</scope>
    <source>
        <strain evidence="1">UK204</strain>
    </source>
</reference>
<comment type="caution">
    <text evidence="1">The sequence shown here is derived from an EMBL/GenBank/DDBJ whole genome shotgun (WGS) entry which is preliminary data.</text>
</comment>
<dbReference type="AlphaFoldDB" id="A0A9N9HYI7"/>
<evidence type="ECO:0000313" key="1">
    <source>
        <dbReference type="EMBL" id="CAG8711568.1"/>
    </source>
</evidence>
<protein>
    <submittedName>
        <fullName evidence="1">12323_t:CDS:1</fullName>
    </submittedName>
</protein>
<dbReference type="Proteomes" id="UP000789570">
    <property type="component" value="Unassembled WGS sequence"/>
</dbReference>
<feature type="non-terminal residue" evidence="1">
    <location>
        <position position="67"/>
    </location>
</feature>